<dbReference type="SFLD" id="SFLDG00358">
    <property type="entry name" value="Main_(cytGST)"/>
    <property type="match status" value="1"/>
</dbReference>
<feature type="domain" description="GST C-terminal" evidence="4">
    <location>
        <begin position="152"/>
        <end position="271"/>
    </location>
</feature>
<dbReference type="PANTHER" id="PTHR44051">
    <property type="entry name" value="GLUTATHIONE S-TRANSFERASE-RELATED"/>
    <property type="match status" value="1"/>
</dbReference>
<dbReference type="CDD" id="cd00299">
    <property type="entry name" value="GST_C_family"/>
    <property type="match status" value="1"/>
</dbReference>
<evidence type="ECO:0000259" key="4">
    <source>
        <dbReference type="PROSITE" id="PS50405"/>
    </source>
</evidence>
<feature type="domain" description="GST N-terminal" evidence="3">
    <location>
        <begin position="71"/>
        <end position="152"/>
    </location>
</feature>
<dbReference type="PROSITE" id="PS50405">
    <property type="entry name" value="GST_CTER"/>
    <property type="match status" value="1"/>
</dbReference>
<dbReference type="PANTHER" id="PTHR44051:SF8">
    <property type="entry name" value="GLUTATHIONE S-TRANSFERASE GSTA"/>
    <property type="match status" value="1"/>
</dbReference>
<dbReference type="CDD" id="cd00570">
    <property type="entry name" value="GST_N_family"/>
    <property type="match status" value="1"/>
</dbReference>
<dbReference type="Gene3D" id="1.20.1050.10">
    <property type="match status" value="1"/>
</dbReference>
<feature type="compositionally biased region" description="Basic and acidic residues" evidence="2">
    <location>
        <begin position="1"/>
        <end position="13"/>
    </location>
</feature>
<dbReference type="Pfam" id="PF14497">
    <property type="entry name" value="GST_C_3"/>
    <property type="match status" value="1"/>
</dbReference>
<evidence type="ECO:0000313" key="5">
    <source>
        <dbReference type="EMBL" id="KAK9868571.1"/>
    </source>
</evidence>
<dbReference type="Pfam" id="PF13417">
    <property type="entry name" value="GST_N_3"/>
    <property type="match status" value="1"/>
</dbReference>
<dbReference type="InterPro" id="IPR004045">
    <property type="entry name" value="Glutathione_S-Trfase_N"/>
</dbReference>
<evidence type="ECO:0008006" key="7">
    <source>
        <dbReference type="Google" id="ProtNLM"/>
    </source>
</evidence>
<dbReference type="SUPFAM" id="SSF52833">
    <property type="entry name" value="Thioredoxin-like"/>
    <property type="match status" value="1"/>
</dbReference>
<evidence type="ECO:0000259" key="3">
    <source>
        <dbReference type="PROSITE" id="PS50404"/>
    </source>
</evidence>
<feature type="region of interest" description="Disordered" evidence="2">
    <location>
        <begin position="1"/>
        <end position="39"/>
    </location>
</feature>
<keyword evidence="6" id="KW-1185">Reference proteome</keyword>
<dbReference type="InterPro" id="IPR004046">
    <property type="entry name" value="GST_C"/>
</dbReference>
<reference evidence="5 6" key="1">
    <citation type="journal article" date="2024" name="Nat. Commun.">
        <title>Phylogenomics reveals the evolutionary origins of lichenization in chlorophyte algae.</title>
        <authorList>
            <person name="Puginier C."/>
            <person name="Libourel C."/>
            <person name="Otte J."/>
            <person name="Skaloud P."/>
            <person name="Haon M."/>
            <person name="Grisel S."/>
            <person name="Petersen M."/>
            <person name="Berrin J.G."/>
            <person name="Delaux P.M."/>
            <person name="Dal Grande F."/>
            <person name="Keller J."/>
        </authorList>
    </citation>
    <scope>NUCLEOTIDE SEQUENCE [LARGE SCALE GENOMIC DNA]</scope>
    <source>
        <strain evidence="5 6">SAG 2523</strain>
    </source>
</reference>
<dbReference type="AlphaFoldDB" id="A0AAW1TFC4"/>
<dbReference type="InterPro" id="IPR036282">
    <property type="entry name" value="Glutathione-S-Trfase_C_sf"/>
</dbReference>
<evidence type="ECO:0000313" key="6">
    <source>
        <dbReference type="Proteomes" id="UP001485043"/>
    </source>
</evidence>
<evidence type="ECO:0000256" key="1">
    <source>
        <dbReference type="ARBA" id="ARBA00007409"/>
    </source>
</evidence>
<comment type="similarity">
    <text evidence="1">Belongs to the GST superfamily.</text>
</comment>
<gene>
    <name evidence="5" type="ORF">WJX84_004415</name>
</gene>
<dbReference type="FunFam" id="3.40.30.10:FF:000221">
    <property type="entry name" value="Glutathione S-transferase rho"/>
    <property type="match status" value="1"/>
</dbReference>
<comment type="caution">
    <text evidence="5">The sequence shown here is derived from an EMBL/GenBank/DDBJ whole genome shotgun (WGS) entry which is preliminary data.</text>
</comment>
<name>A0AAW1TFC4_9CHLO</name>
<dbReference type="PROSITE" id="PS50404">
    <property type="entry name" value="GST_NTER"/>
    <property type="match status" value="1"/>
</dbReference>
<feature type="region of interest" description="Disordered" evidence="2">
    <location>
        <begin position="259"/>
        <end position="279"/>
    </location>
</feature>
<dbReference type="Proteomes" id="UP001485043">
    <property type="component" value="Unassembled WGS sequence"/>
</dbReference>
<dbReference type="InterPro" id="IPR036249">
    <property type="entry name" value="Thioredoxin-like_sf"/>
</dbReference>
<dbReference type="SFLD" id="SFLDS00019">
    <property type="entry name" value="Glutathione_Transferase_(cytos"/>
    <property type="match status" value="1"/>
</dbReference>
<protein>
    <recommendedName>
        <fullName evidence="7">Glutathione transferase</fullName>
    </recommendedName>
</protein>
<dbReference type="SUPFAM" id="SSF47616">
    <property type="entry name" value="GST C-terminal domain-like"/>
    <property type="match status" value="1"/>
</dbReference>
<proteinExistence type="inferred from homology"/>
<sequence>MRQSNRSEFEKSRPGSAAAGEPVGGHLFQHSPGDWAGDTSGSTYHGSAVALEETCLGRSPTAAFGIRVMASNRVLYWGSGSPPCWRVMAALDEKKLDYESKQISFSEKGHKSEDILALNPRGQVPTFKDGPVVVNESIAALLYLEQKYPEPCLMPSPIAPQVLQRLCEVPQLQGAIIGLMQSKGDAAAFDTKIQAFKKELGYWESYLSASKFVAGNVFTLADLAFAPQVLFFVRQGASLDEYPKLKAYLADAKERPSIKSNWPPHWKDTPNQENLKGHV</sequence>
<evidence type="ECO:0000256" key="2">
    <source>
        <dbReference type="SAM" id="MobiDB-lite"/>
    </source>
</evidence>
<dbReference type="EMBL" id="JALJOV010000022">
    <property type="protein sequence ID" value="KAK9868571.1"/>
    <property type="molecule type" value="Genomic_DNA"/>
</dbReference>
<accession>A0AAW1TFC4</accession>
<dbReference type="InterPro" id="IPR010987">
    <property type="entry name" value="Glutathione-S-Trfase_C-like"/>
</dbReference>
<dbReference type="Gene3D" id="3.40.30.10">
    <property type="entry name" value="Glutaredoxin"/>
    <property type="match status" value="1"/>
</dbReference>
<dbReference type="InterPro" id="IPR040079">
    <property type="entry name" value="Glutathione_S-Trfase"/>
</dbReference>
<organism evidence="5 6">
    <name type="scientific">Apatococcus fuscideae</name>
    <dbReference type="NCBI Taxonomy" id="2026836"/>
    <lineage>
        <taxon>Eukaryota</taxon>
        <taxon>Viridiplantae</taxon>
        <taxon>Chlorophyta</taxon>
        <taxon>core chlorophytes</taxon>
        <taxon>Trebouxiophyceae</taxon>
        <taxon>Chlorellales</taxon>
        <taxon>Chlorellaceae</taxon>
        <taxon>Apatococcus</taxon>
    </lineage>
</organism>